<proteinExistence type="predicted"/>
<organism evidence="2 3">
    <name type="scientific">Vitis vinifera</name>
    <name type="common">Grape</name>
    <dbReference type="NCBI Taxonomy" id="29760"/>
    <lineage>
        <taxon>Eukaryota</taxon>
        <taxon>Viridiplantae</taxon>
        <taxon>Streptophyta</taxon>
        <taxon>Embryophyta</taxon>
        <taxon>Tracheophyta</taxon>
        <taxon>Spermatophyta</taxon>
        <taxon>Magnoliopsida</taxon>
        <taxon>eudicotyledons</taxon>
        <taxon>Gunneridae</taxon>
        <taxon>Pentapetalae</taxon>
        <taxon>rosids</taxon>
        <taxon>Vitales</taxon>
        <taxon>Vitaceae</taxon>
        <taxon>Viteae</taxon>
        <taxon>Vitis</taxon>
    </lineage>
</organism>
<protein>
    <submittedName>
        <fullName evidence="2">Uncharacterized protein</fullName>
    </submittedName>
</protein>
<dbReference type="PANTHER" id="PTHR33116:SF78">
    <property type="entry name" value="OS12G0587133 PROTEIN"/>
    <property type="match status" value="1"/>
</dbReference>
<dbReference type="EMBL" id="QGNW01000883">
    <property type="protein sequence ID" value="RVW59638.1"/>
    <property type="molecule type" value="Genomic_DNA"/>
</dbReference>
<evidence type="ECO:0000313" key="2">
    <source>
        <dbReference type="EMBL" id="RVW59638.1"/>
    </source>
</evidence>
<sequence>MESALGRGVSKGGKCWFLVESKTFEISIEVVRGKPRGIILEMSNRFSSWIRFGEKSLSYLLEGVEVWCRGESSLRRLKVWEGGRKFRLECRSNEADTLLLCSVRDVEAKKYCLVFPEGKGLVGGWFLLAKKLRALEVSTPALSKVFLGVPISEKEGEEQPSRCLVGRFGDSFESVPLLSSLKGWAFESWFLKGGAVDVLRRESFSCKDGDLKWGVLAVDEETTFFSQLQWARILVRAFGKNMPGSLQVVVGHTCGVVSLWWEAPPWVSQVVPRSVLHKRVGWKVRDKGGGGARVGVSVRGRLAKAPDVDSTTSGPGPRTTGWEELLAVEDVDAGGSILGRLKLTDEALIDEASKPDEALLVPEGASSGSEGSAKGAMGRDPLLCESNSGKGGLSIGSEGGGGGGKMKGGALAVLRSSVDASNCVDGLVWVFTGVYGLVCSRDGEGFWEELGSIKDAKLRALKDILNIWNKEVFGLIETKKGEALRQVVYWDEMEKCSALNLEDCEARKEARKSYKSWVLREEISWRQKSRELCVVGAFQRLYSEEEGWRPCIDGFSFMRLASSEAEGLKIPCSEEEVFAALSDLGNDKVPGPDGFTMALWLFCWDVVKVEIMGLKINLEKSELIPVGWVLDIEDLALELGCKVGGLSSCYLGLPSGTSFKSVVVWDGVEERFRKRLAMWKRQYISKGGRLTLIRITLASMPIYFMPFFYLPRKVRLRLEKIQRDFLWGGGSSCTETASCLGRTWFAWKKGKVVWV</sequence>
<keyword evidence="1" id="KW-0472">Membrane</keyword>
<reference evidence="2 3" key="1">
    <citation type="journal article" date="2018" name="PLoS Genet.">
        <title>Population sequencing reveals clonal diversity and ancestral inbreeding in the grapevine cultivar Chardonnay.</title>
        <authorList>
            <person name="Roach M.J."/>
            <person name="Johnson D.L."/>
            <person name="Bohlmann J."/>
            <person name="van Vuuren H.J."/>
            <person name="Jones S.J."/>
            <person name="Pretorius I.S."/>
            <person name="Schmidt S.A."/>
            <person name="Borneman A.R."/>
        </authorList>
    </citation>
    <scope>NUCLEOTIDE SEQUENCE [LARGE SCALE GENOMIC DNA]</scope>
    <source>
        <strain evidence="3">cv. Chardonnay</strain>
        <tissue evidence="2">Leaf</tissue>
    </source>
</reference>
<feature type="transmembrane region" description="Helical" evidence="1">
    <location>
        <begin position="691"/>
        <end position="710"/>
    </location>
</feature>
<dbReference type="Proteomes" id="UP000288805">
    <property type="component" value="Unassembled WGS sequence"/>
</dbReference>
<keyword evidence="1" id="KW-1133">Transmembrane helix</keyword>
<evidence type="ECO:0000313" key="3">
    <source>
        <dbReference type="Proteomes" id="UP000288805"/>
    </source>
</evidence>
<dbReference type="AlphaFoldDB" id="A0A438FI51"/>
<gene>
    <name evidence="2" type="ORF">CK203_103273</name>
</gene>
<comment type="caution">
    <text evidence="2">The sequence shown here is derived from an EMBL/GenBank/DDBJ whole genome shotgun (WGS) entry which is preliminary data.</text>
</comment>
<evidence type="ECO:0000256" key="1">
    <source>
        <dbReference type="SAM" id="Phobius"/>
    </source>
</evidence>
<keyword evidence="1" id="KW-0812">Transmembrane</keyword>
<dbReference type="PANTHER" id="PTHR33116">
    <property type="entry name" value="REVERSE TRANSCRIPTASE ZINC-BINDING DOMAIN-CONTAINING PROTEIN-RELATED-RELATED"/>
    <property type="match status" value="1"/>
</dbReference>
<name>A0A438FI51_VITVI</name>
<accession>A0A438FI51</accession>